<gene>
    <name evidence="1" type="ORF">MiSe_02530</name>
</gene>
<comment type="caution">
    <text evidence="1">The sequence shown here is derived from an EMBL/GenBank/DDBJ whole genome shotgun (WGS) entry which is preliminary data.</text>
</comment>
<organism evidence="1 2">
    <name type="scientific">Microseira wollei NIES-4236</name>
    <dbReference type="NCBI Taxonomy" id="2530354"/>
    <lineage>
        <taxon>Bacteria</taxon>
        <taxon>Bacillati</taxon>
        <taxon>Cyanobacteriota</taxon>
        <taxon>Cyanophyceae</taxon>
        <taxon>Oscillatoriophycideae</taxon>
        <taxon>Aerosakkonematales</taxon>
        <taxon>Aerosakkonemataceae</taxon>
        <taxon>Microseira</taxon>
    </lineage>
</organism>
<evidence type="ECO:0000313" key="1">
    <source>
        <dbReference type="EMBL" id="GET35511.1"/>
    </source>
</evidence>
<reference evidence="1" key="1">
    <citation type="submission" date="2019-10" db="EMBL/GenBank/DDBJ databases">
        <title>Draft genome sequece of Microseira wollei NIES-4236.</title>
        <authorList>
            <person name="Yamaguchi H."/>
            <person name="Suzuki S."/>
            <person name="Kawachi M."/>
        </authorList>
    </citation>
    <scope>NUCLEOTIDE SEQUENCE</scope>
    <source>
        <strain evidence="1">NIES-4236</strain>
    </source>
</reference>
<dbReference type="RefSeq" id="WP_264196271.1">
    <property type="nucleotide sequence ID" value="NZ_BLAY01000002.1"/>
</dbReference>
<proteinExistence type="predicted"/>
<sequence length="43" mass="5091">MKFHQQLEPVGVLFHLDGGYTKVFLERSQDWGMVDFWIDMMSA</sequence>
<accession>A0AAV3X2U9</accession>
<keyword evidence="2" id="KW-1185">Reference proteome</keyword>
<dbReference type="AlphaFoldDB" id="A0AAV3X2U9"/>
<name>A0AAV3X2U9_9CYAN</name>
<dbReference type="Proteomes" id="UP001050975">
    <property type="component" value="Unassembled WGS sequence"/>
</dbReference>
<evidence type="ECO:0000313" key="2">
    <source>
        <dbReference type="Proteomes" id="UP001050975"/>
    </source>
</evidence>
<evidence type="ECO:0008006" key="3">
    <source>
        <dbReference type="Google" id="ProtNLM"/>
    </source>
</evidence>
<dbReference type="EMBL" id="BLAY01000002">
    <property type="protein sequence ID" value="GET35511.1"/>
    <property type="molecule type" value="Genomic_DNA"/>
</dbReference>
<protein>
    <recommendedName>
        <fullName evidence="3">Transposase</fullName>
    </recommendedName>
</protein>